<dbReference type="RefSeq" id="WP_090071241.1">
    <property type="nucleotide sequence ID" value="NZ_FOVR01000003.1"/>
</dbReference>
<feature type="transmembrane region" description="Helical" evidence="1">
    <location>
        <begin position="174"/>
        <end position="193"/>
    </location>
</feature>
<name>A0A1I5F367_9HYPH</name>
<evidence type="ECO:0000259" key="2">
    <source>
        <dbReference type="Pfam" id="PF07331"/>
    </source>
</evidence>
<proteinExistence type="predicted"/>
<evidence type="ECO:0000313" key="3">
    <source>
        <dbReference type="EMBL" id="SFO17771.1"/>
    </source>
</evidence>
<organism evidence="3 4">
    <name type="scientific">Cohaesibacter marisflavi</name>
    <dbReference type="NCBI Taxonomy" id="655353"/>
    <lineage>
        <taxon>Bacteria</taxon>
        <taxon>Pseudomonadati</taxon>
        <taxon>Pseudomonadota</taxon>
        <taxon>Alphaproteobacteria</taxon>
        <taxon>Hyphomicrobiales</taxon>
        <taxon>Cohaesibacteraceae</taxon>
    </lineage>
</organism>
<feature type="transmembrane region" description="Helical" evidence="1">
    <location>
        <begin position="129"/>
        <end position="144"/>
    </location>
</feature>
<feature type="transmembrane region" description="Helical" evidence="1">
    <location>
        <begin position="87"/>
        <end position="108"/>
    </location>
</feature>
<dbReference type="Proteomes" id="UP000199236">
    <property type="component" value="Unassembled WGS sequence"/>
</dbReference>
<dbReference type="STRING" id="655353.SAMN04488056_103457"/>
<feature type="transmembrane region" description="Helical" evidence="1">
    <location>
        <begin position="150"/>
        <end position="167"/>
    </location>
</feature>
<evidence type="ECO:0000313" key="4">
    <source>
        <dbReference type="Proteomes" id="UP000199236"/>
    </source>
</evidence>
<keyword evidence="1" id="KW-0812">Transmembrane</keyword>
<dbReference type="OrthoDB" id="5186924at2"/>
<feature type="domain" description="DUF1468" evidence="2">
    <location>
        <begin position="56"/>
        <end position="198"/>
    </location>
</feature>
<dbReference type="InterPro" id="IPR009936">
    <property type="entry name" value="DUF1468"/>
</dbReference>
<keyword evidence="4" id="KW-1185">Reference proteome</keyword>
<feature type="transmembrane region" description="Helical" evidence="1">
    <location>
        <begin position="45"/>
        <end position="67"/>
    </location>
</feature>
<gene>
    <name evidence="3" type="ORF">SAMN04488056_103457</name>
</gene>
<keyword evidence="1" id="KW-0472">Membrane</keyword>
<evidence type="ECO:0000256" key="1">
    <source>
        <dbReference type="SAM" id="Phobius"/>
    </source>
</evidence>
<sequence>MPYIRAYPPVSEGASFKARYRSPVRLCCVDDDLAHRDERLENASYLMFNKDILTGIILSCSGGWIAWQAQSFPLLGGMKFGPGLFPTIAGTGLAICGLLVLITGIMSVRRAEANDGGETDAVSSLSPKAWINSIALVLGVILFAEFLDTVGFHLLAFPLMLCLLLLYGTKWWKAIVLALGVTMLVHFLFYSFLHVPLPWGWLEPYAW</sequence>
<reference evidence="3 4" key="1">
    <citation type="submission" date="2016-10" db="EMBL/GenBank/DDBJ databases">
        <authorList>
            <person name="de Groot N.N."/>
        </authorList>
    </citation>
    <scope>NUCLEOTIDE SEQUENCE [LARGE SCALE GENOMIC DNA]</scope>
    <source>
        <strain evidence="3 4">CGMCC 1.9157</strain>
    </source>
</reference>
<dbReference type="AlphaFoldDB" id="A0A1I5F367"/>
<protein>
    <submittedName>
        <fullName evidence="3">Tripartite tricarboxylate transporter TctB family protein</fullName>
    </submittedName>
</protein>
<dbReference type="Pfam" id="PF07331">
    <property type="entry name" value="TctB"/>
    <property type="match status" value="1"/>
</dbReference>
<dbReference type="EMBL" id="FOVR01000003">
    <property type="protein sequence ID" value="SFO17771.1"/>
    <property type="molecule type" value="Genomic_DNA"/>
</dbReference>
<accession>A0A1I5F367</accession>
<keyword evidence="1" id="KW-1133">Transmembrane helix</keyword>